<dbReference type="EMBL" id="JANFQO010000006">
    <property type="protein sequence ID" value="MCQ4164778.1"/>
    <property type="molecule type" value="Genomic_DNA"/>
</dbReference>
<dbReference type="SUPFAM" id="SSF52266">
    <property type="entry name" value="SGNH hydrolase"/>
    <property type="match status" value="1"/>
</dbReference>
<comment type="caution">
    <text evidence="1">The sequence shown here is derived from an EMBL/GenBank/DDBJ whole genome shotgun (WGS) entry which is preliminary data.</text>
</comment>
<name>A0ABT1QR47_9GAMM</name>
<dbReference type="PROSITE" id="PS51257">
    <property type="entry name" value="PROKAR_LIPOPROTEIN"/>
    <property type="match status" value="1"/>
</dbReference>
<keyword evidence="2" id="KW-1185">Reference proteome</keyword>
<evidence type="ECO:0008006" key="3">
    <source>
        <dbReference type="Google" id="ProtNLM"/>
    </source>
</evidence>
<gene>
    <name evidence="1" type="ORF">NM961_08650</name>
</gene>
<protein>
    <recommendedName>
        <fullName evidence="3">GDSL-like lipase/acylhydrolase family protein</fullName>
    </recommendedName>
</protein>
<sequence length="379" mass="42035">MKPILKFIAPLLLLAGCEGLFRFGVWEPMVKPESHAGTSVRTKLALQDPALQRLDYLTLGSSRPVYGIDHEALARLAQEQGKVHVNLSMPGSHWMTVDAVTGWLARNKPRLQGGIIASDLMSFMYPGNGSYELGIVAPFRHFGDSAAVVGHVPFKLDDMATWGAYSALAQYREDIQDYVRAPLKRRESVRWWREHGSSAAILSRNTDESRDMCEFGVDAVAACDKIDAASGPASDGLRHQCRELRAGLAQRPDFAALMRQQPLPAQMQQVRDSIRARLRGLDWQQPPVVVLMPLTGAWKEASPLGLHEWTLSVLQPLAEEGSIHLIDATDALQDGGAPSCSYYFDFYHQNNRGRDQLMQQLLPRLQQALYGTAARPLAP</sequence>
<evidence type="ECO:0000313" key="1">
    <source>
        <dbReference type="EMBL" id="MCQ4164778.1"/>
    </source>
</evidence>
<reference evidence="1" key="1">
    <citation type="submission" date="2022-07" db="EMBL/GenBank/DDBJ databases">
        <title>Tahibacter sp., a new gammaproteobacterium isolated from the silt sample collected at pig farm.</title>
        <authorList>
            <person name="Chen H."/>
        </authorList>
    </citation>
    <scope>NUCLEOTIDE SEQUENCE</scope>
    <source>
        <strain evidence="1">P2K</strain>
    </source>
</reference>
<proteinExistence type="predicted"/>
<organism evidence="1 2">
    <name type="scientific">Tahibacter harae</name>
    <dbReference type="NCBI Taxonomy" id="2963937"/>
    <lineage>
        <taxon>Bacteria</taxon>
        <taxon>Pseudomonadati</taxon>
        <taxon>Pseudomonadota</taxon>
        <taxon>Gammaproteobacteria</taxon>
        <taxon>Lysobacterales</taxon>
        <taxon>Rhodanobacteraceae</taxon>
        <taxon>Tahibacter</taxon>
    </lineage>
</organism>
<dbReference type="Proteomes" id="UP001165498">
    <property type="component" value="Unassembled WGS sequence"/>
</dbReference>
<dbReference type="RefSeq" id="WP_255913707.1">
    <property type="nucleotide sequence ID" value="NZ_JANFQO010000006.1"/>
</dbReference>
<evidence type="ECO:0000313" key="2">
    <source>
        <dbReference type="Proteomes" id="UP001165498"/>
    </source>
</evidence>
<accession>A0ABT1QR47</accession>